<evidence type="ECO:0000259" key="3">
    <source>
        <dbReference type="PROSITE" id="PS50102"/>
    </source>
</evidence>
<keyword evidence="1" id="KW-0694">RNA-binding</keyword>
<protein>
    <submittedName>
        <fullName evidence="4">RNA-binding protein</fullName>
    </submittedName>
</protein>
<evidence type="ECO:0000256" key="1">
    <source>
        <dbReference type="ARBA" id="ARBA00022884"/>
    </source>
</evidence>
<dbReference type="Proteomes" id="UP000505355">
    <property type="component" value="Chromosome"/>
</dbReference>
<dbReference type="InterPro" id="IPR050502">
    <property type="entry name" value="Euk_RNA-bind_prot"/>
</dbReference>
<dbReference type="AlphaFoldDB" id="A0A7D4UPD4"/>
<evidence type="ECO:0000256" key="2">
    <source>
        <dbReference type="SAM" id="MobiDB-lite"/>
    </source>
</evidence>
<keyword evidence="5" id="KW-1185">Reference proteome</keyword>
<proteinExistence type="predicted"/>
<dbReference type="PANTHER" id="PTHR48025:SF1">
    <property type="entry name" value="RRM DOMAIN-CONTAINING PROTEIN"/>
    <property type="match status" value="1"/>
</dbReference>
<organism evidence="4 5">
    <name type="scientific">Mucilaginibacter mali</name>
    <dbReference type="NCBI Taxonomy" id="2740462"/>
    <lineage>
        <taxon>Bacteria</taxon>
        <taxon>Pseudomonadati</taxon>
        <taxon>Bacteroidota</taxon>
        <taxon>Sphingobacteriia</taxon>
        <taxon>Sphingobacteriales</taxon>
        <taxon>Sphingobacteriaceae</taxon>
        <taxon>Mucilaginibacter</taxon>
    </lineage>
</organism>
<dbReference type="SMART" id="SM00360">
    <property type="entry name" value="RRM"/>
    <property type="match status" value="1"/>
</dbReference>
<dbReference type="InterPro" id="IPR000504">
    <property type="entry name" value="RRM_dom"/>
</dbReference>
<accession>A0A7D4UPD4</accession>
<evidence type="ECO:0000313" key="5">
    <source>
        <dbReference type="Proteomes" id="UP000505355"/>
    </source>
</evidence>
<name>A0A7D4UPD4_9SPHI</name>
<dbReference type="SUPFAM" id="SSF54928">
    <property type="entry name" value="RNA-binding domain, RBD"/>
    <property type="match status" value="1"/>
</dbReference>
<dbReference type="PANTHER" id="PTHR48025">
    <property type="entry name" value="OS02G0815200 PROTEIN"/>
    <property type="match status" value="1"/>
</dbReference>
<feature type="region of interest" description="Disordered" evidence="2">
    <location>
        <begin position="84"/>
        <end position="114"/>
    </location>
</feature>
<feature type="domain" description="RRM" evidence="3">
    <location>
        <begin position="2"/>
        <end position="80"/>
    </location>
</feature>
<gene>
    <name evidence="4" type="ORF">HQ865_25595</name>
</gene>
<evidence type="ECO:0000313" key="4">
    <source>
        <dbReference type="EMBL" id="QKJ32981.1"/>
    </source>
</evidence>
<dbReference type="Pfam" id="PF00076">
    <property type="entry name" value="RRM_1"/>
    <property type="match status" value="1"/>
</dbReference>
<dbReference type="InterPro" id="IPR035979">
    <property type="entry name" value="RBD_domain_sf"/>
</dbReference>
<dbReference type="PROSITE" id="PS50102">
    <property type="entry name" value="RRM"/>
    <property type="match status" value="1"/>
</dbReference>
<dbReference type="Gene3D" id="3.30.70.330">
    <property type="match status" value="1"/>
</dbReference>
<dbReference type="KEGG" id="mmab:HQ865_25595"/>
<reference evidence="4 5" key="1">
    <citation type="submission" date="2020-05" db="EMBL/GenBank/DDBJ databases">
        <title>Mucilaginibacter mali sp. nov.</title>
        <authorList>
            <person name="Kim H.S."/>
            <person name="Lee K.C."/>
            <person name="Suh M.K."/>
            <person name="Kim J.-S."/>
            <person name="Han K.-I."/>
            <person name="Eom M.K."/>
            <person name="Shin Y.K."/>
            <person name="Lee J.-S."/>
        </authorList>
    </citation>
    <scope>NUCLEOTIDE SEQUENCE [LARGE SCALE GENOMIC DNA]</scope>
    <source>
        <strain evidence="4 5">G2-14</strain>
    </source>
</reference>
<dbReference type="EMBL" id="CP054139">
    <property type="protein sequence ID" value="QKJ32981.1"/>
    <property type="molecule type" value="Genomic_DNA"/>
</dbReference>
<sequence>MVKLFVSGFPAEASELEIVQLFDPFGKVVTIKIVIDKITRKCKGFAFLEVEDSLSAQAAIRELNGTVWGDRELTVNYATEKTPPQPCVKTVDQRNKNKRSATVDIKQKRPRISR</sequence>
<dbReference type="InterPro" id="IPR012677">
    <property type="entry name" value="Nucleotide-bd_a/b_plait_sf"/>
</dbReference>
<dbReference type="GO" id="GO:0003729">
    <property type="term" value="F:mRNA binding"/>
    <property type="evidence" value="ECO:0007669"/>
    <property type="project" value="TreeGrafter"/>
</dbReference>
<dbReference type="RefSeq" id="WP_173417626.1">
    <property type="nucleotide sequence ID" value="NZ_CP054139.1"/>
</dbReference>